<dbReference type="Pfam" id="PF07110">
    <property type="entry name" value="EthD"/>
    <property type="match status" value="1"/>
</dbReference>
<dbReference type="Gene3D" id="3.30.70.100">
    <property type="match status" value="1"/>
</dbReference>
<dbReference type="GO" id="GO:0016491">
    <property type="term" value="F:oxidoreductase activity"/>
    <property type="evidence" value="ECO:0007669"/>
    <property type="project" value="InterPro"/>
</dbReference>
<accession>A0A7W1WQH5</accession>
<evidence type="ECO:0000313" key="3">
    <source>
        <dbReference type="Proteomes" id="UP000535491"/>
    </source>
</evidence>
<protein>
    <submittedName>
        <fullName evidence="2">EthD family reductase</fullName>
    </submittedName>
</protein>
<dbReference type="AlphaFoldDB" id="A0A7W1WQH5"/>
<reference evidence="2 3" key="1">
    <citation type="submission" date="2020-07" db="EMBL/GenBank/DDBJ databases">
        <authorList>
            <person name="Feng H."/>
        </authorList>
    </citation>
    <scope>NUCLEOTIDE SEQUENCE [LARGE SCALE GENOMIC DNA]</scope>
    <source>
        <strain evidence="3">s-10</strain>
    </source>
</reference>
<organism evidence="2 3">
    <name type="scientific">Paenactinomyces guangxiensis</name>
    <dbReference type="NCBI Taxonomy" id="1490290"/>
    <lineage>
        <taxon>Bacteria</taxon>
        <taxon>Bacillati</taxon>
        <taxon>Bacillota</taxon>
        <taxon>Bacilli</taxon>
        <taxon>Bacillales</taxon>
        <taxon>Thermoactinomycetaceae</taxon>
        <taxon>Paenactinomyces</taxon>
    </lineage>
</organism>
<dbReference type="SUPFAM" id="SSF54909">
    <property type="entry name" value="Dimeric alpha+beta barrel"/>
    <property type="match status" value="1"/>
</dbReference>
<keyword evidence="3" id="KW-1185">Reference proteome</keyword>
<sequence>MVKMLVLFSQPEDPEAFDDIYFNEHVPKIMKIPGLQKAEFTRLSSSPLLALQGGDFTPPYYLQVDLIFKDAENFQQAMLSPEGQEAVAHVLQFATPIINVMIGETFTLTKDKYSPGNHLRILK</sequence>
<dbReference type="EMBL" id="JACEIQ010000006">
    <property type="protein sequence ID" value="MBA4494214.1"/>
    <property type="molecule type" value="Genomic_DNA"/>
</dbReference>
<dbReference type="Proteomes" id="UP000535491">
    <property type="component" value="Unassembled WGS sequence"/>
</dbReference>
<dbReference type="InterPro" id="IPR009799">
    <property type="entry name" value="EthD_dom"/>
</dbReference>
<dbReference type="InterPro" id="IPR011008">
    <property type="entry name" value="Dimeric_a/b-barrel"/>
</dbReference>
<evidence type="ECO:0000313" key="2">
    <source>
        <dbReference type="EMBL" id="MBA4494214.1"/>
    </source>
</evidence>
<proteinExistence type="predicted"/>
<dbReference type="RefSeq" id="WP_181751461.1">
    <property type="nucleotide sequence ID" value="NZ_JACEIQ010000006.1"/>
</dbReference>
<name>A0A7W1WQH5_9BACL</name>
<gene>
    <name evidence="2" type="ORF">H1191_07840</name>
</gene>
<comment type="caution">
    <text evidence="2">The sequence shown here is derived from an EMBL/GenBank/DDBJ whole genome shotgun (WGS) entry which is preliminary data.</text>
</comment>
<dbReference type="NCBIfam" id="TIGR02118">
    <property type="entry name" value="EthD family reductase"/>
    <property type="match status" value="1"/>
</dbReference>
<evidence type="ECO:0000259" key="1">
    <source>
        <dbReference type="Pfam" id="PF07110"/>
    </source>
</evidence>
<feature type="domain" description="EthD" evidence="1">
    <location>
        <begin position="10"/>
        <end position="94"/>
    </location>
</feature>